<dbReference type="Pfam" id="PF01880">
    <property type="entry name" value="Desulfoferrodox"/>
    <property type="match status" value="1"/>
</dbReference>
<accession>A0A0G1AW53</accession>
<dbReference type="GO" id="GO:0005506">
    <property type="term" value="F:iron ion binding"/>
    <property type="evidence" value="ECO:0007669"/>
    <property type="project" value="InterPro"/>
</dbReference>
<dbReference type="EMBL" id="LCEB01000005">
    <property type="protein sequence ID" value="KKS65355.1"/>
    <property type="molecule type" value="Genomic_DNA"/>
</dbReference>
<dbReference type="AlphaFoldDB" id="A0A0G1AW53"/>
<keyword evidence="3" id="KW-0479">Metal-binding</keyword>
<organism evidence="7 8">
    <name type="scientific">Candidatus Daviesbacteria bacterium GW2011_GWA1_42_6</name>
    <dbReference type="NCBI Taxonomy" id="1618420"/>
    <lineage>
        <taxon>Bacteria</taxon>
        <taxon>Candidatus Daviesiibacteriota</taxon>
    </lineage>
</organism>
<protein>
    <submittedName>
        <fullName evidence="7">Desulfoferrodoxin</fullName>
    </submittedName>
</protein>
<evidence type="ECO:0000313" key="7">
    <source>
        <dbReference type="EMBL" id="KKS65355.1"/>
    </source>
</evidence>
<proteinExistence type="inferred from homology"/>
<keyword evidence="2" id="KW-0813">Transport</keyword>
<evidence type="ECO:0000259" key="6">
    <source>
        <dbReference type="Pfam" id="PF01880"/>
    </source>
</evidence>
<keyword evidence="5" id="KW-0408">Iron</keyword>
<evidence type="ECO:0000256" key="2">
    <source>
        <dbReference type="ARBA" id="ARBA00022448"/>
    </source>
</evidence>
<dbReference type="InterPro" id="IPR002742">
    <property type="entry name" value="Desulfoferrodoxin_Fe-bd_dom"/>
</dbReference>
<evidence type="ECO:0000256" key="4">
    <source>
        <dbReference type="ARBA" id="ARBA00022982"/>
    </source>
</evidence>
<keyword evidence="4" id="KW-0249">Electron transport</keyword>
<dbReference type="GO" id="GO:0016491">
    <property type="term" value="F:oxidoreductase activity"/>
    <property type="evidence" value="ECO:0007669"/>
    <property type="project" value="InterPro"/>
</dbReference>
<evidence type="ECO:0000256" key="1">
    <source>
        <dbReference type="ARBA" id="ARBA00005941"/>
    </source>
</evidence>
<comment type="similarity">
    <text evidence="1">Belongs to the desulfoferrodoxin family.</text>
</comment>
<dbReference type="InterPro" id="IPR036073">
    <property type="entry name" value="Desulfoferrodoxin_Fe-bd_dom_sf"/>
</dbReference>
<feature type="domain" description="Desulfoferrodoxin ferrous iron-binding" evidence="6">
    <location>
        <begin position="7"/>
        <end position="76"/>
    </location>
</feature>
<name>A0A0G1AW53_9BACT</name>
<dbReference type="NCBIfam" id="TIGR00332">
    <property type="entry name" value="neela_ferrous"/>
    <property type="match status" value="1"/>
</dbReference>
<dbReference type="Proteomes" id="UP000034135">
    <property type="component" value="Unassembled WGS sequence"/>
</dbReference>
<dbReference type="PATRIC" id="fig|1618420.3.peg.96"/>
<evidence type="ECO:0000313" key="8">
    <source>
        <dbReference type="Proteomes" id="UP000034135"/>
    </source>
</evidence>
<dbReference type="Gene3D" id="2.60.40.730">
    <property type="entry name" value="SOR catalytic domain"/>
    <property type="match status" value="1"/>
</dbReference>
<gene>
    <name evidence="7" type="ORF">UV33_C0005G0015</name>
</gene>
<evidence type="ECO:0000256" key="3">
    <source>
        <dbReference type="ARBA" id="ARBA00022723"/>
    </source>
</evidence>
<comment type="caution">
    <text evidence="7">The sequence shown here is derived from an EMBL/GenBank/DDBJ whole genome shotgun (WGS) entry which is preliminary data.</text>
</comment>
<sequence>VIKQVYSEIIVNVGSVPHPMDKDHYIEWVEIIINGKTYRQFLNPGDSPVARFQIQSQPGEKIIARAYCNLHGLWKSA</sequence>
<feature type="non-terminal residue" evidence="7">
    <location>
        <position position="1"/>
    </location>
</feature>
<dbReference type="PANTHER" id="PTHR36541">
    <property type="entry name" value="SUPEROXIDE REDUCTASE-RELATED"/>
    <property type="match status" value="1"/>
</dbReference>
<dbReference type="SUPFAM" id="SSF49367">
    <property type="entry name" value="Superoxide reductase-like"/>
    <property type="match status" value="1"/>
</dbReference>
<evidence type="ECO:0000256" key="5">
    <source>
        <dbReference type="ARBA" id="ARBA00023004"/>
    </source>
</evidence>
<dbReference type="InterPro" id="IPR051233">
    <property type="entry name" value="Desulfoferrodoxin_SOR"/>
</dbReference>
<reference evidence="7 8" key="1">
    <citation type="journal article" date="2015" name="Nature">
        <title>rRNA introns, odd ribosomes, and small enigmatic genomes across a large radiation of phyla.</title>
        <authorList>
            <person name="Brown C.T."/>
            <person name="Hug L.A."/>
            <person name="Thomas B.C."/>
            <person name="Sharon I."/>
            <person name="Castelle C.J."/>
            <person name="Singh A."/>
            <person name="Wilkins M.J."/>
            <person name="Williams K.H."/>
            <person name="Banfield J.F."/>
        </authorList>
    </citation>
    <scope>NUCLEOTIDE SEQUENCE [LARGE SCALE GENOMIC DNA]</scope>
</reference>
<dbReference type="PANTHER" id="PTHR36541:SF1">
    <property type="entry name" value="SUPEROXIDE REDUCTASE-RELATED"/>
    <property type="match status" value="1"/>
</dbReference>